<feature type="domain" description="Cytochrome b561" evidence="12">
    <location>
        <begin position="169"/>
        <end position="362"/>
    </location>
</feature>
<keyword evidence="7 9" id="KW-0472">Membrane</keyword>
<dbReference type="GO" id="GO:0016020">
    <property type="term" value="C:membrane"/>
    <property type="evidence" value="ECO:0007669"/>
    <property type="project" value="UniProtKB-SubCell"/>
</dbReference>
<evidence type="ECO:0000259" key="11">
    <source>
        <dbReference type="PROSITE" id="PS50836"/>
    </source>
</evidence>
<feature type="domain" description="DOMON" evidence="11">
    <location>
        <begin position="52"/>
        <end position="166"/>
    </location>
</feature>
<proteinExistence type="predicted"/>
<evidence type="ECO:0000313" key="14">
    <source>
        <dbReference type="Proteomes" id="UP001151287"/>
    </source>
</evidence>
<dbReference type="PROSITE" id="PS50836">
    <property type="entry name" value="DOMON"/>
    <property type="match status" value="1"/>
</dbReference>
<keyword evidence="3 9" id="KW-0812">Transmembrane</keyword>
<dbReference type="InterPro" id="IPR006593">
    <property type="entry name" value="Cyt_b561/ferric_Rdtase_TM"/>
</dbReference>
<dbReference type="InterPro" id="IPR017214">
    <property type="entry name" value="UCP037471"/>
</dbReference>
<keyword evidence="8" id="KW-0479">Metal-binding</keyword>
<feature type="transmembrane region" description="Helical" evidence="9">
    <location>
        <begin position="235"/>
        <end position="261"/>
    </location>
</feature>
<evidence type="ECO:0000256" key="1">
    <source>
        <dbReference type="ARBA" id="ARBA00004370"/>
    </source>
</evidence>
<dbReference type="Proteomes" id="UP001151287">
    <property type="component" value="Unassembled WGS sequence"/>
</dbReference>
<evidence type="ECO:0000313" key="13">
    <source>
        <dbReference type="EMBL" id="KAJ1687453.1"/>
    </source>
</evidence>
<dbReference type="AlphaFoldDB" id="A0A9Q0C549"/>
<dbReference type="InterPro" id="IPR045266">
    <property type="entry name" value="DOH_DOMON"/>
</dbReference>
<keyword evidence="5" id="KW-0249">Electron transport</keyword>
<feature type="signal peptide" evidence="10">
    <location>
        <begin position="1"/>
        <end position="24"/>
    </location>
</feature>
<feature type="binding site" description="axial binding residue" evidence="8">
    <location>
        <position position="307"/>
    </location>
    <ligand>
        <name>heme b</name>
        <dbReference type="ChEBI" id="CHEBI:60344"/>
        <label>1</label>
    </ligand>
    <ligandPart>
        <name>Fe</name>
        <dbReference type="ChEBI" id="CHEBI:18248"/>
    </ligandPart>
</feature>
<keyword evidence="14" id="KW-1185">Reference proteome</keyword>
<keyword evidence="4 10" id="KW-0732">Signal</keyword>
<keyword evidence="8" id="KW-0408">Iron</keyword>
<dbReference type="PIRSF" id="PIRSF037471">
    <property type="entry name" value="UCP037471"/>
    <property type="match status" value="1"/>
</dbReference>
<dbReference type="CDD" id="cd08760">
    <property type="entry name" value="Cyt_b561_FRRS1_like"/>
    <property type="match status" value="1"/>
</dbReference>
<evidence type="ECO:0000256" key="5">
    <source>
        <dbReference type="ARBA" id="ARBA00022982"/>
    </source>
</evidence>
<dbReference type="OrthoDB" id="19261at2759"/>
<gene>
    <name evidence="13" type="ORF">LUZ63_018843</name>
</gene>
<feature type="transmembrane region" description="Helical" evidence="9">
    <location>
        <begin position="338"/>
        <end position="358"/>
    </location>
</feature>
<evidence type="ECO:0000256" key="7">
    <source>
        <dbReference type="ARBA" id="ARBA00023136"/>
    </source>
</evidence>
<feature type="binding site" description="axial binding residue" evidence="8">
    <location>
        <position position="239"/>
    </location>
    <ligand>
        <name>heme b</name>
        <dbReference type="ChEBI" id="CHEBI:60344"/>
        <label>1</label>
    </ligand>
    <ligandPart>
        <name>Fe</name>
        <dbReference type="ChEBI" id="CHEBI:18248"/>
    </ligandPart>
</feature>
<dbReference type="EMBL" id="JAMQYH010000005">
    <property type="protein sequence ID" value="KAJ1687453.1"/>
    <property type="molecule type" value="Genomic_DNA"/>
</dbReference>
<evidence type="ECO:0000256" key="9">
    <source>
        <dbReference type="SAM" id="Phobius"/>
    </source>
</evidence>
<protein>
    <recommendedName>
        <fullName evidence="15">Cytochrome b561 and DOMON domain-containing protein</fullName>
    </recommendedName>
</protein>
<sequence length="371" mass="40814">MGCDSSLLLLFLCVAAAAIVAVNAQTYDGCDNELPSELAGNYSGLDCRTVWNTFVLRYSQSKDHELSIVVSTVYTTGWVGMGFSKDGLMVGSSAMVGWMGKTGLHHIKQFLLKGQTSSQVVANEGNLLLATGSEPKVVVDQAKIYLAFKAKFSEKVTRQQILFAFGSSIPVDNKLTKHTDKMSMAFDFSTGSTAAGAYPHNLKRSHGALAIFGWGVLAPIGAIIARYCKRWDPMWFYLHVGIQFVAFIIGLAAVVAGVALYNKLHANLAAHRGLGIFILVLGILQILSFFLRPNKDSKLRKYWNWYHHWVGRLTLFFTAVNIVYGIHIAEAGTSWKAGYGFVLSVILLTTIVLETLLWTRWSGKTVDPPTY</sequence>
<evidence type="ECO:0000256" key="3">
    <source>
        <dbReference type="ARBA" id="ARBA00022692"/>
    </source>
</evidence>
<dbReference type="InterPro" id="IPR005018">
    <property type="entry name" value="DOMON_domain"/>
</dbReference>
<dbReference type="Pfam" id="PF03188">
    <property type="entry name" value="Cytochrom_B561"/>
    <property type="match status" value="1"/>
</dbReference>
<dbReference type="GO" id="GO:0046872">
    <property type="term" value="F:metal ion binding"/>
    <property type="evidence" value="ECO:0007669"/>
    <property type="project" value="UniProtKB-KW"/>
</dbReference>
<dbReference type="Gene3D" id="1.20.120.1770">
    <property type="match status" value="1"/>
</dbReference>
<accession>A0A9Q0C549</accession>
<keyword evidence="2" id="KW-0813">Transport</keyword>
<dbReference type="PROSITE" id="PS50939">
    <property type="entry name" value="CYTOCHROME_B561"/>
    <property type="match status" value="1"/>
</dbReference>
<dbReference type="PANTHER" id="PTHR23130">
    <property type="entry name" value="CYTOCHROME B561 AND DOMON DOMAIN-CONTAINING PROTEIN"/>
    <property type="match status" value="1"/>
</dbReference>
<dbReference type="CDD" id="cd09631">
    <property type="entry name" value="DOMON_DOH"/>
    <property type="match status" value="1"/>
</dbReference>
<evidence type="ECO:0000256" key="4">
    <source>
        <dbReference type="ARBA" id="ARBA00022729"/>
    </source>
</evidence>
<feature type="transmembrane region" description="Helical" evidence="9">
    <location>
        <begin position="303"/>
        <end position="326"/>
    </location>
</feature>
<comment type="subcellular location">
    <subcellularLocation>
        <location evidence="1">Membrane</location>
    </subcellularLocation>
</comment>
<evidence type="ECO:0000256" key="8">
    <source>
        <dbReference type="PIRSR" id="PIRSR037471-1"/>
    </source>
</evidence>
<reference evidence="13" key="1">
    <citation type="journal article" date="2022" name="Cell">
        <title>Repeat-based holocentromeres influence genome architecture and karyotype evolution.</title>
        <authorList>
            <person name="Hofstatter P.G."/>
            <person name="Thangavel G."/>
            <person name="Lux T."/>
            <person name="Neumann P."/>
            <person name="Vondrak T."/>
            <person name="Novak P."/>
            <person name="Zhang M."/>
            <person name="Costa L."/>
            <person name="Castellani M."/>
            <person name="Scott A."/>
            <person name="Toegelov H."/>
            <person name="Fuchs J."/>
            <person name="Mata-Sucre Y."/>
            <person name="Dias Y."/>
            <person name="Vanzela A.L.L."/>
            <person name="Huettel B."/>
            <person name="Almeida C.C.S."/>
            <person name="Simkova H."/>
            <person name="Souza G."/>
            <person name="Pedrosa-Harand A."/>
            <person name="Macas J."/>
            <person name="Mayer K.F.X."/>
            <person name="Houben A."/>
            <person name="Marques A."/>
        </authorList>
    </citation>
    <scope>NUCLEOTIDE SEQUENCE</scope>
    <source>
        <strain evidence="13">RhyBre1mFocal</strain>
    </source>
</reference>
<name>A0A9Q0C549_9POAL</name>
<dbReference type="SMART" id="SM00665">
    <property type="entry name" value="B561"/>
    <property type="match status" value="1"/>
</dbReference>
<dbReference type="SMART" id="SM00664">
    <property type="entry name" value="DoH"/>
    <property type="match status" value="1"/>
</dbReference>
<feature type="chain" id="PRO_5040349654" description="Cytochrome b561 and DOMON domain-containing protein" evidence="10">
    <location>
        <begin position="25"/>
        <end position="371"/>
    </location>
</feature>
<evidence type="ECO:0000256" key="6">
    <source>
        <dbReference type="ARBA" id="ARBA00022989"/>
    </source>
</evidence>
<organism evidence="13 14">
    <name type="scientific">Rhynchospora breviuscula</name>
    <dbReference type="NCBI Taxonomy" id="2022672"/>
    <lineage>
        <taxon>Eukaryota</taxon>
        <taxon>Viridiplantae</taxon>
        <taxon>Streptophyta</taxon>
        <taxon>Embryophyta</taxon>
        <taxon>Tracheophyta</taxon>
        <taxon>Spermatophyta</taxon>
        <taxon>Magnoliopsida</taxon>
        <taxon>Liliopsida</taxon>
        <taxon>Poales</taxon>
        <taxon>Cyperaceae</taxon>
        <taxon>Cyperoideae</taxon>
        <taxon>Rhynchosporeae</taxon>
        <taxon>Rhynchospora</taxon>
    </lineage>
</organism>
<evidence type="ECO:0000259" key="12">
    <source>
        <dbReference type="PROSITE" id="PS50939"/>
    </source>
</evidence>
<feature type="binding site" description="axial binding residue" evidence="8">
    <location>
        <position position="206"/>
    </location>
    <ligand>
        <name>heme b</name>
        <dbReference type="ChEBI" id="CHEBI:60344"/>
        <label>1</label>
    </ligand>
    <ligandPart>
        <name>Fe</name>
        <dbReference type="ChEBI" id="CHEBI:18248"/>
    </ligandPart>
</feature>
<comment type="caution">
    <text evidence="13">The sequence shown here is derived from an EMBL/GenBank/DDBJ whole genome shotgun (WGS) entry which is preliminary data.</text>
</comment>
<evidence type="ECO:0000256" key="10">
    <source>
        <dbReference type="SAM" id="SignalP"/>
    </source>
</evidence>
<keyword evidence="6 9" id="KW-1133">Transmembrane helix</keyword>
<dbReference type="PANTHER" id="PTHR23130:SF115">
    <property type="entry name" value="OS01G0680900 PROTEIN"/>
    <property type="match status" value="1"/>
</dbReference>
<feature type="transmembrane region" description="Helical" evidence="9">
    <location>
        <begin position="208"/>
        <end position="228"/>
    </location>
</feature>
<feature type="transmembrane region" description="Helical" evidence="9">
    <location>
        <begin position="273"/>
        <end position="291"/>
    </location>
</feature>
<feature type="binding site" description="axial binding residue" evidence="8">
    <location>
        <position position="271"/>
    </location>
    <ligand>
        <name>heme b</name>
        <dbReference type="ChEBI" id="CHEBI:60344"/>
        <label>1</label>
    </ligand>
    <ligandPart>
        <name>Fe</name>
        <dbReference type="ChEBI" id="CHEBI:18248"/>
    </ligandPart>
</feature>
<evidence type="ECO:0008006" key="15">
    <source>
        <dbReference type="Google" id="ProtNLM"/>
    </source>
</evidence>
<evidence type="ECO:0000256" key="2">
    <source>
        <dbReference type="ARBA" id="ARBA00022448"/>
    </source>
</evidence>